<gene>
    <name evidence="2" type="ORF">H8S20_06360</name>
</gene>
<sequence>MIEIYNKSNSNFDFNGDMILKPSLCDLEVELNGIIEVTLEHPYDKEGRWKYIVEDNILRVPYPWKEEGQLFYIYDKEKGMTGVTCKARHIFFDLASEILIDCRPINATGQEALNKILEGTGFTGHSNIITRNSAYYIRKHIANEALISDDENSFINRWGGELDVDNFHVYMNERTGGEYGVTFRYGQDLIDLKENSNIDGIITRILPVGFNGITIPEHYVDSPLINKYRKVKADVIKFDHIKVKESPEDEEGYNTLEEAQEALREACKNMFDEGIDKLLYQIEVEVAKLENTLKYKDYKNLLEVGLGDTVGVEHLDIGINIKTRVIKFVYDCISEKFKNITLGNYIENYIDTQNNTDNILNRILNNDGTVNAIEVAGVLNAINVKMRAMKDIAQKQDVRALLCEDLDPESPTYGAMCYGTMGFMIASERTPDGRDWDWRTFGTGKGFFADLIVAGTMLADRIRGGVLESIDGSIQIDLSDTSSGIQFKQNGKKAIDIVGRIIKFFDWDGEGNPVGQMYSTRLNGNADVTGIVLANTQNSYVSIAYELDGQFYPYIRFDKSNVDQTTTVPITIFTGVDFRGDQIWFGKDINSIYKSKGNDLVASVLNNFIVLDRETSKHVASFRNRRCYFASNDNVYFDATPEKFAFFKDGQAYFFKEASSERIWSMYDFMVDKRLHCNGDFTVSGTKNCIQSTENYGDRLFYSVEDCENYLTDRSMEVFTVEKIEKRESSTNIFKRIFKVSESKEYSYERVILLDSIFKEAVRTDNDYTVEIFKQGWGDYRIKEQTKDYFIVEADREDFTFKYVVTAKRRGFEAKRLEEFFKPENYTDLKDISNKSIEELGEVVCEHEDN</sequence>
<keyword evidence="3" id="KW-1185">Reference proteome</keyword>
<protein>
    <submittedName>
        <fullName evidence="2">Phage tail protein</fullName>
    </submittedName>
</protein>
<feature type="domain" description="Tail spike" evidence="1">
    <location>
        <begin position="92"/>
        <end position="353"/>
    </location>
</feature>
<dbReference type="NCBIfam" id="TIGR01665">
    <property type="entry name" value="put_anti_recept"/>
    <property type="match status" value="1"/>
</dbReference>
<dbReference type="Proteomes" id="UP000596929">
    <property type="component" value="Unassembled WGS sequence"/>
</dbReference>
<accession>A0ABR7DAV7</accession>
<organism evidence="2 3">
    <name type="scientific">Clostridium hominis</name>
    <dbReference type="NCBI Taxonomy" id="2763036"/>
    <lineage>
        <taxon>Bacteria</taxon>
        <taxon>Bacillati</taxon>
        <taxon>Bacillota</taxon>
        <taxon>Clostridia</taxon>
        <taxon>Eubacteriales</taxon>
        <taxon>Clostridiaceae</taxon>
        <taxon>Clostridium</taxon>
    </lineage>
</organism>
<evidence type="ECO:0000313" key="2">
    <source>
        <dbReference type="EMBL" id="MBC5628519.1"/>
    </source>
</evidence>
<dbReference type="InterPro" id="IPR007119">
    <property type="entry name" value="Phage_tail_spike_N"/>
</dbReference>
<proteinExistence type="predicted"/>
<evidence type="ECO:0000313" key="3">
    <source>
        <dbReference type="Proteomes" id="UP000596929"/>
    </source>
</evidence>
<dbReference type="EMBL" id="JACOOO010000009">
    <property type="protein sequence ID" value="MBC5628519.1"/>
    <property type="molecule type" value="Genomic_DNA"/>
</dbReference>
<dbReference type="RefSeq" id="WP_186859572.1">
    <property type="nucleotide sequence ID" value="NZ_JACOOO010000009.1"/>
</dbReference>
<evidence type="ECO:0000259" key="1">
    <source>
        <dbReference type="Pfam" id="PF06605"/>
    </source>
</evidence>
<name>A0ABR7DAV7_9CLOT</name>
<dbReference type="Pfam" id="PF06605">
    <property type="entry name" value="Prophage_tail"/>
    <property type="match status" value="1"/>
</dbReference>
<reference evidence="2 3" key="1">
    <citation type="submission" date="2020-08" db="EMBL/GenBank/DDBJ databases">
        <title>Genome public.</title>
        <authorList>
            <person name="Liu C."/>
            <person name="Sun Q."/>
        </authorList>
    </citation>
    <scope>NUCLEOTIDE SEQUENCE [LARGE SCALE GENOMIC DNA]</scope>
    <source>
        <strain evidence="2 3">NSJ-6</strain>
    </source>
</reference>
<dbReference type="InterPro" id="IPR010572">
    <property type="entry name" value="Tail_dom"/>
</dbReference>
<comment type="caution">
    <text evidence="2">The sequence shown here is derived from an EMBL/GenBank/DDBJ whole genome shotgun (WGS) entry which is preliminary data.</text>
</comment>